<dbReference type="Proteomes" id="UP000201838">
    <property type="component" value="Unassembled WGS sequence"/>
</dbReference>
<dbReference type="GO" id="GO:0003677">
    <property type="term" value="F:DNA binding"/>
    <property type="evidence" value="ECO:0007669"/>
    <property type="project" value="UniProtKB-KW"/>
</dbReference>
<evidence type="ECO:0000313" key="7">
    <source>
        <dbReference type="Proteomes" id="UP000201838"/>
    </source>
</evidence>
<dbReference type="InterPro" id="IPR001387">
    <property type="entry name" value="Cro/C1-type_HTH"/>
</dbReference>
<dbReference type="GO" id="GO:0006352">
    <property type="term" value="P:DNA-templated transcription initiation"/>
    <property type="evidence" value="ECO:0007669"/>
    <property type="project" value="InterPro"/>
</dbReference>
<reference evidence="6 7" key="1">
    <citation type="submission" date="2017-05" db="EMBL/GenBank/DDBJ databases">
        <authorList>
            <person name="Song R."/>
            <person name="Chenine A.L."/>
            <person name="Ruprecht R.M."/>
        </authorList>
    </citation>
    <scope>NUCLEOTIDE SEQUENCE [LARGE SCALE GENOMIC DNA]</scope>
    <source>
        <strain evidence="6 7">CECT 8489</strain>
    </source>
</reference>
<comment type="similarity">
    <text evidence="1">Belongs to the SorC transcriptional regulatory family.</text>
</comment>
<dbReference type="PANTHER" id="PTHR34294">
    <property type="entry name" value="TRANSCRIPTIONAL REGULATOR-RELATED"/>
    <property type="match status" value="1"/>
</dbReference>
<dbReference type="InterPro" id="IPR007324">
    <property type="entry name" value="Sugar-bd_dom_put"/>
</dbReference>
<evidence type="ECO:0000256" key="2">
    <source>
        <dbReference type="ARBA" id="ARBA00023015"/>
    </source>
</evidence>
<dbReference type="InterPro" id="IPR037171">
    <property type="entry name" value="NagB/RpiA_transferase-like"/>
</dbReference>
<dbReference type="RefSeq" id="WP_093973327.1">
    <property type="nucleotide sequence ID" value="NZ_FXXQ01000003.1"/>
</dbReference>
<dbReference type="InterPro" id="IPR007630">
    <property type="entry name" value="RNA_pol_sigma70_r4"/>
</dbReference>
<keyword evidence="2" id="KW-0805">Transcription regulation</keyword>
<dbReference type="PROSITE" id="PS50943">
    <property type="entry name" value="HTH_CROC1"/>
    <property type="match status" value="1"/>
</dbReference>
<dbReference type="Pfam" id="PF04198">
    <property type="entry name" value="Sugar-bind"/>
    <property type="match status" value="1"/>
</dbReference>
<dbReference type="GO" id="GO:0030246">
    <property type="term" value="F:carbohydrate binding"/>
    <property type="evidence" value="ECO:0007669"/>
    <property type="project" value="InterPro"/>
</dbReference>
<dbReference type="Pfam" id="PF04545">
    <property type="entry name" value="Sigma70_r4"/>
    <property type="match status" value="1"/>
</dbReference>
<dbReference type="EMBL" id="FXXQ01000003">
    <property type="protein sequence ID" value="SMX23358.1"/>
    <property type="molecule type" value="Genomic_DNA"/>
</dbReference>
<dbReference type="InterPro" id="IPR036390">
    <property type="entry name" value="WH_DNA-bd_sf"/>
</dbReference>
<dbReference type="SUPFAM" id="SSF100950">
    <property type="entry name" value="NagB/RpiA/CoA transferase-like"/>
    <property type="match status" value="1"/>
</dbReference>
<dbReference type="GO" id="GO:0003700">
    <property type="term" value="F:DNA-binding transcription factor activity"/>
    <property type="evidence" value="ECO:0007669"/>
    <property type="project" value="InterPro"/>
</dbReference>
<protein>
    <submittedName>
        <fullName evidence="6">Sorbitol operon regulator</fullName>
    </submittedName>
</protein>
<dbReference type="InterPro" id="IPR051054">
    <property type="entry name" value="SorC_transcr_regulators"/>
</dbReference>
<dbReference type="SUPFAM" id="SSF46785">
    <property type="entry name" value="Winged helix' DNA-binding domain"/>
    <property type="match status" value="1"/>
</dbReference>
<evidence type="ECO:0000256" key="1">
    <source>
        <dbReference type="ARBA" id="ARBA00010466"/>
    </source>
</evidence>
<name>A0A238IY06_9RHOB</name>
<evidence type="ECO:0000313" key="6">
    <source>
        <dbReference type="EMBL" id="SMX23358.1"/>
    </source>
</evidence>
<dbReference type="OrthoDB" id="9808171at2"/>
<dbReference type="Gene3D" id="3.40.50.1360">
    <property type="match status" value="1"/>
</dbReference>
<dbReference type="InterPro" id="IPR011991">
    <property type="entry name" value="ArsR-like_HTH"/>
</dbReference>
<dbReference type="PANTHER" id="PTHR34294:SF1">
    <property type="entry name" value="TRANSCRIPTIONAL REGULATOR LSRR"/>
    <property type="match status" value="1"/>
</dbReference>
<dbReference type="CDD" id="cd00090">
    <property type="entry name" value="HTH_ARSR"/>
    <property type="match status" value="1"/>
</dbReference>
<organism evidence="6 7">
    <name type="scientific">Boseongicola aestuarii</name>
    <dbReference type="NCBI Taxonomy" id="1470561"/>
    <lineage>
        <taxon>Bacteria</taxon>
        <taxon>Pseudomonadati</taxon>
        <taxon>Pseudomonadota</taxon>
        <taxon>Alphaproteobacteria</taxon>
        <taxon>Rhodobacterales</taxon>
        <taxon>Paracoccaceae</taxon>
        <taxon>Boseongicola</taxon>
    </lineage>
</organism>
<evidence type="ECO:0000256" key="3">
    <source>
        <dbReference type="ARBA" id="ARBA00023125"/>
    </source>
</evidence>
<sequence length="314" mass="33624">MSRPHRGEQMILNIARMRYEDGLTQSEIAEEVGVSVATVSRHLKQAMDLGIVEIRVSARAFRNFDLERKLVRMFKLESAIVVASQKTPASTLRVLGKASNVALSEYLTTGAIIGVSNGLTVAAVAENMRRLRASELNVLTLIGGVGMAEEPSQTGQICRTLASRIGGKAWILPLPAVVESGEIASAFRNTQAYAEVFSQVDKMSVALIGIGAMTKDSSTLTHGHFSRELLSEVIENKAVGTICARFFDKDGRVIPTDIDARTISVSLEKLSTVPVKFGVAIGEEKAQAIKAAIRGGLINVLGTDTDTAEALLAD</sequence>
<keyword evidence="7" id="KW-1185">Reference proteome</keyword>
<proteinExistence type="inferred from homology"/>
<gene>
    <name evidence="6" type="primary">sorC</name>
    <name evidence="6" type="ORF">BOA8489_01464</name>
</gene>
<dbReference type="Gene3D" id="1.10.10.60">
    <property type="entry name" value="Homeodomain-like"/>
    <property type="match status" value="1"/>
</dbReference>
<dbReference type="AlphaFoldDB" id="A0A238IY06"/>
<evidence type="ECO:0000256" key="4">
    <source>
        <dbReference type="ARBA" id="ARBA00023163"/>
    </source>
</evidence>
<keyword evidence="4" id="KW-0804">Transcription</keyword>
<feature type="domain" description="HTH cro/C1-type" evidence="5">
    <location>
        <begin position="14"/>
        <end position="41"/>
    </location>
</feature>
<evidence type="ECO:0000259" key="5">
    <source>
        <dbReference type="PROSITE" id="PS50943"/>
    </source>
</evidence>
<keyword evidence="3" id="KW-0238">DNA-binding</keyword>
<accession>A0A238IY06</accession>